<comment type="caution">
    <text evidence="9">The sequence shown here is derived from an EMBL/GenBank/DDBJ whole genome shotgun (WGS) entry which is preliminary data.</text>
</comment>
<name>A0A5C6MVL5_9TELE</name>
<dbReference type="InterPro" id="IPR010510">
    <property type="entry name" value="FGF1-bd"/>
</dbReference>
<comment type="subcellular location">
    <subcellularLocation>
        <location evidence="1">Secreted</location>
    </subcellularLocation>
</comment>
<keyword evidence="6" id="KW-0340">Growth factor binding</keyword>
<sequence length="216" mass="23334">MYLLRTFTPWVLVVLLGYQVCASSGERIGADRSGGEARGKAQGSGGKSSASGRGKFLIDEEQDKKMQCTWMAQDVADAVRLSVKCEDPEARIRGGVTELQCQYNAKPQLCPGYQSNPKGFWKQVSRAFKRLQGKVCNDVRALVRTGMCKGAPRGAHFKLDIGSSVASAQSGGEDSLSSTPEPSACAAQSRRKAEEHCNSSWASLCAFFFSMVESDC</sequence>
<keyword evidence="4 8" id="KW-0732">Signal</keyword>
<evidence type="ECO:0000256" key="5">
    <source>
        <dbReference type="ARBA" id="ARBA00023157"/>
    </source>
</evidence>
<dbReference type="EMBL" id="RHFK02000019">
    <property type="protein sequence ID" value="TWW58809.1"/>
    <property type="molecule type" value="Genomic_DNA"/>
</dbReference>
<evidence type="ECO:0008006" key="11">
    <source>
        <dbReference type="Google" id="ProtNLM"/>
    </source>
</evidence>
<dbReference type="GO" id="GO:0007267">
    <property type="term" value="P:cell-cell signaling"/>
    <property type="evidence" value="ECO:0007669"/>
    <property type="project" value="TreeGrafter"/>
</dbReference>
<keyword evidence="10" id="KW-1185">Reference proteome</keyword>
<dbReference type="GO" id="GO:0005576">
    <property type="term" value="C:extracellular region"/>
    <property type="evidence" value="ECO:0007669"/>
    <property type="project" value="UniProtKB-SubCell"/>
</dbReference>
<evidence type="ECO:0000256" key="1">
    <source>
        <dbReference type="ARBA" id="ARBA00004613"/>
    </source>
</evidence>
<keyword evidence="3" id="KW-0964">Secreted</keyword>
<dbReference type="GO" id="GO:0019838">
    <property type="term" value="F:growth factor binding"/>
    <property type="evidence" value="ECO:0007669"/>
    <property type="project" value="UniProtKB-KW"/>
</dbReference>
<organism evidence="9 10">
    <name type="scientific">Takifugu flavidus</name>
    <name type="common">sansaifugu</name>
    <dbReference type="NCBI Taxonomy" id="433684"/>
    <lineage>
        <taxon>Eukaryota</taxon>
        <taxon>Metazoa</taxon>
        <taxon>Chordata</taxon>
        <taxon>Craniata</taxon>
        <taxon>Vertebrata</taxon>
        <taxon>Euteleostomi</taxon>
        <taxon>Actinopterygii</taxon>
        <taxon>Neopterygii</taxon>
        <taxon>Teleostei</taxon>
        <taxon>Neoteleostei</taxon>
        <taxon>Acanthomorphata</taxon>
        <taxon>Eupercaria</taxon>
        <taxon>Tetraodontiformes</taxon>
        <taxon>Tetradontoidea</taxon>
        <taxon>Tetraodontidae</taxon>
        <taxon>Takifugu</taxon>
    </lineage>
</organism>
<feature type="signal peptide" evidence="8">
    <location>
        <begin position="1"/>
        <end position="25"/>
    </location>
</feature>
<dbReference type="Pfam" id="PF06473">
    <property type="entry name" value="FGF-BP1"/>
    <property type="match status" value="1"/>
</dbReference>
<evidence type="ECO:0000256" key="6">
    <source>
        <dbReference type="ARBA" id="ARBA00023183"/>
    </source>
</evidence>
<proteinExistence type="inferred from homology"/>
<dbReference type="PANTHER" id="PTHR15258">
    <property type="entry name" value="FGF BINDING PROTEIN-RELATED"/>
    <property type="match status" value="1"/>
</dbReference>
<reference evidence="9 10" key="1">
    <citation type="submission" date="2019-04" db="EMBL/GenBank/DDBJ databases">
        <title>Chromosome genome assembly for Takifugu flavidus.</title>
        <authorList>
            <person name="Xiao S."/>
        </authorList>
    </citation>
    <scope>NUCLEOTIDE SEQUENCE [LARGE SCALE GENOMIC DNA]</scope>
    <source>
        <strain evidence="9">HTHZ2018</strain>
        <tissue evidence="9">Muscle</tissue>
    </source>
</reference>
<gene>
    <name evidence="9" type="ORF">D4764_06G0003390</name>
</gene>
<evidence type="ECO:0000256" key="7">
    <source>
        <dbReference type="SAM" id="MobiDB-lite"/>
    </source>
</evidence>
<comment type="similarity">
    <text evidence="2">Belongs to the fibroblast growth factor-binding protein family.</text>
</comment>
<keyword evidence="5" id="KW-1015">Disulfide bond</keyword>
<evidence type="ECO:0000256" key="2">
    <source>
        <dbReference type="ARBA" id="ARBA00008326"/>
    </source>
</evidence>
<feature type="region of interest" description="Disordered" evidence="7">
    <location>
        <begin position="30"/>
        <end position="54"/>
    </location>
</feature>
<feature type="compositionally biased region" description="Basic and acidic residues" evidence="7">
    <location>
        <begin position="30"/>
        <end position="39"/>
    </location>
</feature>
<evidence type="ECO:0000256" key="8">
    <source>
        <dbReference type="SAM" id="SignalP"/>
    </source>
</evidence>
<dbReference type="Proteomes" id="UP000324091">
    <property type="component" value="Chromosome 6"/>
</dbReference>
<protein>
    <recommendedName>
        <fullName evidence="11">Fibroblast growth factor-binding protein 1</fullName>
    </recommendedName>
</protein>
<feature type="chain" id="PRO_5023113418" description="Fibroblast growth factor-binding protein 1" evidence="8">
    <location>
        <begin position="26"/>
        <end position="216"/>
    </location>
</feature>
<accession>A0A5C6MVL5</accession>
<dbReference type="PANTHER" id="PTHR15258:SF2">
    <property type="entry name" value="FIBROBLAST GROWTH FACTOR-BINDING PROTEIN 1"/>
    <property type="match status" value="1"/>
</dbReference>
<evidence type="ECO:0000313" key="9">
    <source>
        <dbReference type="EMBL" id="TWW58809.1"/>
    </source>
</evidence>
<evidence type="ECO:0000256" key="4">
    <source>
        <dbReference type="ARBA" id="ARBA00022729"/>
    </source>
</evidence>
<dbReference type="AlphaFoldDB" id="A0A5C6MVL5"/>
<evidence type="ECO:0000313" key="10">
    <source>
        <dbReference type="Proteomes" id="UP000324091"/>
    </source>
</evidence>
<evidence type="ECO:0000256" key="3">
    <source>
        <dbReference type="ARBA" id="ARBA00022525"/>
    </source>
</evidence>